<dbReference type="Proteomes" id="UP000652763">
    <property type="component" value="Unassembled WGS sequence"/>
</dbReference>
<dbReference type="RefSeq" id="WP_191745860.1">
    <property type="nucleotide sequence ID" value="NZ_JACSQC010000002.1"/>
</dbReference>
<name>A0ABR8YFB9_9MICC</name>
<comment type="caution">
    <text evidence="4">The sequence shown here is derived from an EMBL/GenBank/DDBJ whole genome shotgun (WGS) entry which is preliminary data.</text>
</comment>
<accession>A0ABR8YFB9</accession>
<evidence type="ECO:0000256" key="1">
    <source>
        <dbReference type="SAM" id="Coils"/>
    </source>
</evidence>
<sequence>MSIPSLTAAAAAGVLAAALLSAAPASADDYPSWDQIAAAKSDVSAREAQISQLEEHLTKLQDEAGALGNAAVDASSRYDSLRDDLLASDARVAELAGQRQTAAAEAAELRNQVGALAAQTYKTGGMDSTVLFLLDSEEGVAHLDRMRTLQLVTERTSRLFDRAAAAEKSAAALEDAEDAEREARRVLAEEADALYKDAEAATSAAEKAVQAQEDRTGVLIAQLADLRDSTAEAELARMQAARAEESVRQQAEAAEKAAAETARPDAEPVINPTRPSSPQVPAAPQPSVPPAAPAPPVTTPAPPVQETVPPPPAAPVDDPAGAQGYALASMPGHGWDSGQFRCLVDLWNRESNWRTSAANPYSGAYGIPQSLPGNKMAAFGEDWRTNYRTQINWGLFYIQQRYGTPCAAWAHSEKNNWY</sequence>
<evidence type="ECO:0000256" key="3">
    <source>
        <dbReference type="SAM" id="SignalP"/>
    </source>
</evidence>
<keyword evidence="3" id="KW-0732">Signal</keyword>
<dbReference type="InterPro" id="IPR023346">
    <property type="entry name" value="Lysozyme-like_dom_sf"/>
</dbReference>
<dbReference type="SUPFAM" id="SSF53955">
    <property type="entry name" value="Lysozyme-like"/>
    <property type="match status" value="1"/>
</dbReference>
<keyword evidence="1" id="KW-0175">Coiled coil</keyword>
<evidence type="ECO:0000313" key="4">
    <source>
        <dbReference type="EMBL" id="MBD8042895.1"/>
    </source>
</evidence>
<dbReference type="EMBL" id="JACSQC010000002">
    <property type="protein sequence ID" value="MBD8042895.1"/>
    <property type="molecule type" value="Genomic_DNA"/>
</dbReference>
<protein>
    <submittedName>
        <fullName evidence="4">Lytic transglycosylase domain-containing protein</fullName>
    </submittedName>
</protein>
<feature type="region of interest" description="Disordered" evidence="2">
    <location>
        <begin position="244"/>
        <end position="327"/>
    </location>
</feature>
<dbReference type="Gene3D" id="1.10.287.1490">
    <property type="match status" value="1"/>
</dbReference>
<feature type="coiled-coil region" evidence="1">
    <location>
        <begin position="36"/>
        <end position="119"/>
    </location>
</feature>
<evidence type="ECO:0000313" key="5">
    <source>
        <dbReference type="Proteomes" id="UP000652763"/>
    </source>
</evidence>
<feature type="compositionally biased region" description="Basic and acidic residues" evidence="2">
    <location>
        <begin position="244"/>
        <end position="266"/>
    </location>
</feature>
<proteinExistence type="predicted"/>
<gene>
    <name evidence="4" type="ORF">H9638_03610</name>
</gene>
<feature type="signal peptide" evidence="3">
    <location>
        <begin position="1"/>
        <end position="27"/>
    </location>
</feature>
<evidence type="ECO:0000256" key="2">
    <source>
        <dbReference type="SAM" id="MobiDB-lite"/>
    </source>
</evidence>
<feature type="chain" id="PRO_5045760417" evidence="3">
    <location>
        <begin position="28"/>
        <end position="418"/>
    </location>
</feature>
<organism evidence="4 5">
    <name type="scientific">Arthrobacter pullicola</name>
    <dbReference type="NCBI Taxonomy" id="2762224"/>
    <lineage>
        <taxon>Bacteria</taxon>
        <taxon>Bacillati</taxon>
        <taxon>Actinomycetota</taxon>
        <taxon>Actinomycetes</taxon>
        <taxon>Micrococcales</taxon>
        <taxon>Micrococcaceae</taxon>
        <taxon>Arthrobacter</taxon>
    </lineage>
</organism>
<reference evidence="4 5" key="1">
    <citation type="submission" date="2020-08" db="EMBL/GenBank/DDBJ databases">
        <title>A Genomic Blueprint of the Chicken Gut Microbiome.</title>
        <authorList>
            <person name="Gilroy R."/>
            <person name="Ravi A."/>
            <person name="Getino M."/>
            <person name="Pursley I."/>
            <person name="Horton D.L."/>
            <person name="Alikhan N.-F."/>
            <person name="Baker D."/>
            <person name="Gharbi K."/>
            <person name="Hall N."/>
            <person name="Watson M."/>
            <person name="Adriaenssens E.M."/>
            <person name="Foster-Nyarko E."/>
            <person name="Jarju S."/>
            <person name="Secka A."/>
            <person name="Antonio M."/>
            <person name="Oren A."/>
            <person name="Chaudhuri R."/>
            <person name="La Ragione R.M."/>
            <person name="Hildebrand F."/>
            <person name="Pallen M.J."/>
        </authorList>
    </citation>
    <scope>NUCLEOTIDE SEQUENCE [LARGE SCALE GENOMIC DNA]</scope>
    <source>
        <strain evidence="4 5">Sa2BUA2</strain>
    </source>
</reference>
<keyword evidence="5" id="KW-1185">Reference proteome</keyword>
<feature type="compositionally biased region" description="Pro residues" evidence="2">
    <location>
        <begin position="281"/>
        <end position="314"/>
    </location>
</feature>